<dbReference type="Proteomes" id="UP001231941">
    <property type="component" value="Unassembled WGS sequence"/>
</dbReference>
<feature type="domain" description="Right handed beta helix" evidence="1">
    <location>
        <begin position="67"/>
        <end position="214"/>
    </location>
</feature>
<name>A0ABT9IXW0_9BACL</name>
<protein>
    <submittedName>
        <fullName evidence="2">Right-handed parallel beta-helix repeat-containing protein</fullName>
    </submittedName>
</protein>
<dbReference type="EMBL" id="JAVAMP010000002">
    <property type="protein sequence ID" value="MDP5274078.1"/>
    <property type="molecule type" value="Genomic_DNA"/>
</dbReference>
<proteinExistence type="predicted"/>
<dbReference type="InterPro" id="IPR012334">
    <property type="entry name" value="Pectin_lyas_fold"/>
</dbReference>
<sequence>MTVRNVPTTEFPTINDALAESQPYDTIRVGEGTFPESLNIDIKGLRLIGEGKGKTILDGRDLGLTDGIIIDESFVTIQNLTVQNFNDSGICVEASNNIIHKVGILNNLNHGIELQSTAPKTIIIECEINENVGNGINVDSDDNYIIQCKMIHNLNGVFLDEENNIISCCLAQQNRQDGFIIDGNVNYIISNAVINNSGNGINETNEDSNFYALNKSLGNSGNGFIIGNFTTVFENISKDNGLNGMIGGDDARIIKNIVTGNKGNGILMEDRDSVIDRNIVTNNTLAGISITRDNIAVRSNCIKGNSPDILVEVGITGCTFADNDCETSIPPSLCERNDAIDVQVGESIQQAINDAQDGFQINVSKGIFHEKINIPNSKDRLRIVGAGV</sequence>
<evidence type="ECO:0000313" key="2">
    <source>
        <dbReference type="EMBL" id="MDP5274078.1"/>
    </source>
</evidence>
<keyword evidence="3" id="KW-1185">Reference proteome</keyword>
<dbReference type="Pfam" id="PF13229">
    <property type="entry name" value="Beta_helix"/>
    <property type="match status" value="1"/>
</dbReference>
<dbReference type="SMART" id="SM00710">
    <property type="entry name" value="PbH1"/>
    <property type="match status" value="5"/>
</dbReference>
<organism evidence="2 3">
    <name type="scientific">Chengkuizengella axinellae</name>
    <dbReference type="NCBI Taxonomy" id="3064388"/>
    <lineage>
        <taxon>Bacteria</taxon>
        <taxon>Bacillati</taxon>
        <taxon>Bacillota</taxon>
        <taxon>Bacilli</taxon>
        <taxon>Bacillales</taxon>
        <taxon>Paenibacillaceae</taxon>
        <taxon>Chengkuizengella</taxon>
    </lineage>
</organism>
<dbReference type="RefSeq" id="WP_305991369.1">
    <property type="nucleotide sequence ID" value="NZ_JAVAMP010000002.1"/>
</dbReference>
<dbReference type="Gene3D" id="2.160.20.10">
    <property type="entry name" value="Single-stranded right-handed beta-helix, Pectin lyase-like"/>
    <property type="match status" value="1"/>
</dbReference>
<accession>A0ABT9IXW0</accession>
<reference evidence="2 3" key="1">
    <citation type="submission" date="2023-08" db="EMBL/GenBank/DDBJ databases">
        <authorList>
            <person name="Park J.-S."/>
        </authorList>
    </citation>
    <scope>NUCLEOTIDE SEQUENCE [LARGE SCALE GENOMIC DNA]</scope>
    <source>
        <strain evidence="2 3">2205SS18-9</strain>
    </source>
</reference>
<dbReference type="SUPFAM" id="SSF51126">
    <property type="entry name" value="Pectin lyase-like"/>
    <property type="match status" value="2"/>
</dbReference>
<dbReference type="InterPro" id="IPR039448">
    <property type="entry name" value="Beta_helix"/>
</dbReference>
<evidence type="ECO:0000259" key="1">
    <source>
        <dbReference type="Pfam" id="PF13229"/>
    </source>
</evidence>
<evidence type="ECO:0000313" key="3">
    <source>
        <dbReference type="Proteomes" id="UP001231941"/>
    </source>
</evidence>
<comment type="caution">
    <text evidence="2">The sequence shown here is derived from an EMBL/GenBank/DDBJ whole genome shotgun (WGS) entry which is preliminary data.</text>
</comment>
<dbReference type="InterPro" id="IPR006626">
    <property type="entry name" value="PbH1"/>
</dbReference>
<dbReference type="InterPro" id="IPR011050">
    <property type="entry name" value="Pectin_lyase_fold/virulence"/>
</dbReference>
<gene>
    <name evidence="2" type="ORF">Q5Y73_08170</name>
</gene>